<accession>A0A8T0HIU1</accession>
<keyword evidence="2" id="KW-1185">Reference proteome</keyword>
<proteinExistence type="predicted"/>
<comment type="caution">
    <text evidence="1">The sequence shown here is derived from an EMBL/GenBank/DDBJ whole genome shotgun (WGS) entry which is preliminary data.</text>
</comment>
<organism evidence="1 2">
    <name type="scientific">Ceratodon purpureus</name>
    <name type="common">Fire moss</name>
    <name type="synonym">Dicranum purpureum</name>
    <dbReference type="NCBI Taxonomy" id="3225"/>
    <lineage>
        <taxon>Eukaryota</taxon>
        <taxon>Viridiplantae</taxon>
        <taxon>Streptophyta</taxon>
        <taxon>Embryophyta</taxon>
        <taxon>Bryophyta</taxon>
        <taxon>Bryophytina</taxon>
        <taxon>Bryopsida</taxon>
        <taxon>Dicranidae</taxon>
        <taxon>Pseudoditrichales</taxon>
        <taxon>Ditrichaceae</taxon>
        <taxon>Ceratodon</taxon>
    </lineage>
</organism>
<gene>
    <name evidence="1" type="ORF">KC19_6G124600</name>
</gene>
<dbReference type="Proteomes" id="UP000822688">
    <property type="component" value="Chromosome 6"/>
</dbReference>
<protein>
    <submittedName>
        <fullName evidence="1">Uncharacterized protein</fullName>
    </submittedName>
</protein>
<dbReference type="EMBL" id="CM026427">
    <property type="protein sequence ID" value="KAG0569902.1"/>
    <property type="molecule type" value="Genomic_DNA"/>
</dbReference>
<dbReference type="AlphaFoldDB" id="A0A8T0HIU1"/>
<evidence type="ECO:0000313" key="1">
    <source>
        <dbReference type="EMBL" id="KAG0569902.1"/>
    </source>
</evidence>
<sequence>MGSREVSSCENAELKGFHRRFCNGGEADGGVASGSCGRGGSCCQDGDLVQGSGGCEDGCGRSCYGSSYCCSHGDAEEEGRPTMKEEGVGECMDIFSRSSGFARSDCDEDLESILGLWKGGRFLSGFVFML</sequence>
<name>A0A8T0HIU1_CERPU</name>
<reference evidence="1 2" key="1">
    <citation type="submission" date="2020-06" db="EMBL/GenBank/DDBJ databases">
        <title>WGS assembly of Ceratodon purpureus strain R40.</title>
        <authorList>
            <person name="Carey S.B."/>
            <person name="Jenkins J."/>
            <person name="Shu S."/>
            <person name="Lovell J.T."/>
            <person name="Sreedasyam A."/>
            <person name="Maumus F."/>
            <person name="Tiley G.P."/>
            <person name="Fernandez-Pozo N."/>
            <person name="Barry K."/>
            <person name="Chen C."/>
            <person name="Wang M."/>
            <person name="Lipzen A."/>
            <person name="Daum C."/>
            <person name="Saski C.A."/>
            <person name="Payton A.C."/>
            <person name="Mcbreen J.C."/>
            <person name="Conrad R.E."/>
            <person name="Kollar L.M."/>
            <person name="Olsson S."/>
            <person name="Huttunen S."/>
            <person name="Landis J.B."/>
            <person name="Wickett N.J."/>
            <person name="Johnson M.G."/>
            <person name="Rensing S.A."/>
            <person name="Grimwood J."/>
            <person name="Schmutz J."/>
            <person name="Mcdaniel S.F."/>
        </authorList>
    </citation>
    <scope>NUCLEOTIDE SEQUENCE [LARGE SCALE GENOMIC DNA]</scope>
    <source>
        <strain evidence="1 2">R40</strain>
    </source>
</reference>
<evidence type="ECO:0000313" key="2">
    <source>
        <dbReference type="Proteomes" id="UP000822688"/>
    </source>
</evidence>